<keyword evidence="2" id="KW-1133">Transmembrane helix</keyword>
<organism evidence="3 4">
    <name type="scientific">Coprinopsis cinerea (strain Okayama-7 / 130 / ATCC MYA-4618 / FGSC 9003)</name>
    <name type="common">Inky cap fungus</name>
    <name type="synonym">Hormographiella aspergillata</name>
    <dbReference type="NCBI Taxonomy" id="240176"/>
    <lineage>
        <taxon>Eukaryota</taxon>
        <taxon>Fungi</taxon>
        <taxon>Dikarya</taxon>
        <taxon>Basidiomycota</taxon>
        <taxon>Agaricomycotina</taxon>
        <taxon>Agaricomycetes</taxon>
        <taxon>Agaricomycetidae</taxon>
        <taxon>Agaricales</taxon>
        <taxon>Agaricineae</taxon>
        <taxon>Psathyrellaceae</taxon>
        <taxon>Coprinopsis</taxon>
    </lineage>
</organism>
<dbReference type="AlphaFoldDB" id="A8PE96"/>
<evidence type="ECO:0000256" key="2">
    <source>
        <dbReference type="SAM" id="Phobius"/>
    </source>
</evidence>
<keyword evidence="2" id="KW-0812">Transmembrane</keyword>
<accession>A8PE96</accession>
<sequence>MSQMAESTSSRNRSRPSAGSKRDERIRDWIDETSLYTPPPHSMSILRSPTTKHKTAWTSKRRNRLHSLTRSARRIHRSSLLRSADRHAALSVANSRQSTNPHPNSPYSSGHGDEATTSYPSLALLLSSFIVVAMLPSLLVLLGFAAFLAFVPLLPQDGNSATGEFTGVASPLDSEESRLDGRSSGGQESTHKTFKRKRV</sequence>
<feature type="region of interest" description="Disordered" evidence="1">
    <location>
        <begin position="91"/>
        <end position="114"/>
    </location>
</feature>
<reference evidence="3 4" key="1">
    <citation type="journal article" date="2010" name="Proc. Natl. Acad. Sci. U.S.A.">
        <title>Insights into evolution of multicellular fungi from the assembled chromosomes of the mushroom Coprinopsis cinerea (Coprinus cinereus).</title>
        <authorList>
            <person name="Stajich J.E."/>
            <person name="Wilke S.K."/>
            <person name="Ahren D."/>
            <person name="Au C.H."/>
            <person name="Birren B.W."/>
            <person name="Borodovsky M."/>
            <person name="Burns C."/>
            <person name="Canback B."/>
            <person name="Casselton L.A."/>
            <person name="Cheng C.K."/>
            <person name="Deng J."/>
            <person name="Dietrich F.S."/>
            <person name="Fargo D.C."/>
            <person name="Farman M.L."/>
            <person name="Gathman A.C."/>
            <person name="Goldberg J."/>
            <person name="Guigo R."/>
            <person name="Hoegger P.J."/>
            <person name="Hooker J.B."/>
            <person name="Huggins A."/>
            <person name="James T.Y."/>
            <person name="Kamada T."/>
            <person name="Kilaru S."/>
            <person name="Kodira C."/>
            <person name="Kues U."/>
            <person name="Kupfer D."/>
            <person name="Kwan H.S."/>
            <person name="Lomsadze A."/>
            <person name="Li W."/>
            <person name="Lilly W.W."/>
            <person name="Ma L.J."/>
            <person name="Mackey A.J."/>
            <person name="Manning G."/>
            <person name="Martin F."/>
            <person name="Muraguchi H."/>
            <person name="Natvig D.O."/>
            <person name="Palmerini H."/>
            <person name="Ramesh M.A."/>
            <person name="Rehmeyer C.J."/>
            <person name="Roe B.A."/>
            <person name="Shenoy N."/>
            <person name="Stanke M."/>
            <person name="Ter-Hovhannisyan V."/>
            <person name="Tunlid A."/>
            <person name="Velagapudi R."/>
            <person name="Vision T.J."/>
            <person name="Zeng Q."/>
            <person name="Zolan M.E."/>
            <person name="Pukkila P.J."/>
        </authorList>
    </citation>
    <scope>NUCLEOTIDE SEQUENCE [LARGE SCALE GENOMIC DNA]</scope>
    <source>
        <strain evidence="4">Okayama-7 / 130 / ATCC MYA-4618 / FGSC 9003</strain>
    </source>
</reference>
<proteinExistence type="predicted"/>
<feature type="region of interest" description="Disordered" evidence="1">
    <location>
        <begin position="1"/>
        <end position="71"/>
    </location>
</feature>
<keyword evidence="4" id="KW-1185">Reference proteome</keyword>
<feature type="compositionally biased region" description="Polar residues" evidence="1">
    <location>
        <begin position="1"/>
        <end position="17"/>
    </location>
</feature>
<evidence type="ECO:0000313" key="4">
    <source>
        <dbReference type="Proteomes" id="UP000001861"/>
    </source>
</evidence>
<dbReference type="Proteomes" id="UP000001861">
    <property type="component" value="Unassembled WGS sequence"/>
</dbReference>
<dbReference type="VEuPathDB" id="FungiDB:CC1G_10365"/>
<dbReference type="GeneID" id="6017403"/>
<dbReference type="InParanoid" id="A8PE96"/>
<dbReference type="EMBL" id="AACS02000007">
    <property type="protein sequence ID" value="EAU81074.2"/>
    <property type="molecule type" value="Genomic_DNA"/>
</dbReference>
<name>A8PE96_COPC7</name>
<feature type="region of interest" description="Disordered" evidence="1">
    <location>
        <begin position="165"/>
        <end position="199"/>
    </location>
</feature>
<feature type="transmembrane region" description="Helical" evidence="2">
    <location>
        <begin position="122"/>
        <end position="150"/>
    </location>
</feature>
<comment type="caution">
    <text evidence="3">The sequence shown here is derived from an EMBL/GenBank/DDBJ whole genome shotgun (WGS) entry which is preliminary data.</text>
</comment>
<protein>
    <submittedName>
        <fullName evidence="3">Uncharacterized protein</fullName>
    </submittedName>
</protein>
<feature type="compositionally biased region" description="Polar residues" evidence="1">
    <location>
        <begin position="92"/>
        <end position="108"/>
    </location>
</feature>
<dbReference type="RefSeq" id="XP_001840751.2">
    <property type="nucleotide sequence ID" value="XM_001840699.2"/>
</dbReference>
<gene>
    <name evidence="3" type="ORF">CC1G_10365</name>
</gene>
<dbReference type="HOGENOM" id="CLU_1372141_0_0_1"/>
<evidence type="ECO:0000313" key="3">
    <source>
        <dbReference type="EMBL" id="EAU81074.2"/>
    </source>
</evidence>
<dbReference type="KEGG" id="cci:CC1G_10365"/>
<feature type="compositionally biased region" description="Basic residues" evidence="1">
    <location>
        <begin position="50"/>
        <end position="71"/>
    </location>
</feature>
<keyword evidence="2" id="KW-0472">Membrane</keyword>
<feature type="compositionally biased region" description="Basic and acidic residues" evidence="1">
    <location>
        <begin position="20"/>
        <end position="30"/>
    </location>
</feature>
<evidence type="ECO:0000256" key="1">
    <source>
        <dbReference type="SAM" id="MobiDB-lite"/>
    </source>
</evidence>